<evidence type="ECO:0000256" key="1">
    <source>
        <dbReference type="SAM" id="Phobius"/>
    </source>
</evidence>
<evidence type="ECO:0000313" key="3">
    <source>
        <dbReference type="Proteomes" id="UP000178175"/>
    </source>
</evidence>
<dbReference type="Pfam" id="PF07963">
    <property type="entry name" value="N_methyl"/>
    <property type="match status" value="1"/>
</dbReference>
<organism evidence="2 3">
    <name type="scientific">Candidatus Zambryskibacteria bacterium RIFCSPHIGHO2_02_FULL_43_14</name>
    <dbReference type="NCBI Taxonomy" id="1802748"/>
    <lineage>
        <taxon>Bacteria</taxon>
        <taxon>Candidatus Zambryskiibacteriota</taxon>
    </lineage>
</organism>
<evidence type="ECO:0008006" key="4">
    <source>
        <dbReference type="Google" id="ProtNLM"/>
    </source>
</evidence>
<sequence>MKNGFTLIELMVAVSIFIIVMTISMSSILGVVDANRKSRSLKTVLNNLNLAVESISKEVRFGKNYHCGSSGDWAIPQNCPSGDTLLSFLSSDGTRITYRLNGTTIEKEVGGSGVSIAVTAPEITIDDLAFYTLGAANSDTLQPKVIIKIKSHSGMGKGRTDFTLETLVSQRVLDI</sequence>
<dbReference type="SUPFAM" id="SSF54523">
    <property type="entry name" value="Pili subunits"/>
    <property type="match status" value="1"/>
</dbReference>
<comment type="caution">
    <text evidence="2">The sequence shown here is derived from an EMBL/GenBank/DDBJ whole genome shotgun (WGS) entry which is preliminary data.</text>
</comment>
<accession>A0A1G2TGW0</accession>
<evidence type="ECO:0000313" key="2">
    <source>
        <dbReference type="EMBL" id="OHA95861.1"/>
    </source>
</evidence>
<gene>
    <name evidence="2" type="ORF">A3C70_00160</name>
</gene>
<name>A0A1G2TGW0_9BACT</name>
<dbReference type="AlphaFoldDB" id="A0A1G2TGW0"/>
<dbReference type="InterPro" id="IPR045584">
    <property type="entry name" value="Pilin-like"/>
</dbReference>
<dbReference type="EMBL" id="MHVR01000015">
    <property type="protein sequence ID" value="OHA95861.1"/>
    <property type="molecule type" value="Genomic_DNA"/>
</dbReference>
<feature type="transmembrane region" description="Helical" evidence="1">
    <location>
        <begin position="12"/>
        <end position="32"/>
    </location>
</feature>
<protein>
    <recommendedName>
        <fullName evidence="4">General secretion pathway GspH domain-containing protein</fullName>
    </recommendedName>
</protein>
<dbReference type="Proteomes" id="UP000178175">
    <property type="component" value="Unassembled WGS sequence"/>
</dbReference>
<keyword evidence="1" id="KW-1133">Transmembrane helix</keyword>
<dbReference type="NCBIfam" id="TIGR02532">
    <property type="entry name" value="IV_pilin_GFxxxE"/>
    <property type="match status" value="1"/>
</dbReference>
<dbReference type="Gene3D" id="3.30.700.10">
    <property type="entry name" value="Glycoprotein, Type 4 Pilin"/>
    <property type="match status" value="1"/>
</dbReference>
<keyword evidence="1" id="KW-0812">Transmembrane</keyword>
<reference evidence="2 3" key="1">
    <citation type="journal article" date="2016" name="Nat. Commun.">
        <title>Thousands of microbial genomes shed light on interconnected biogeochemical processes in an aquifer system.</title>
        <authorList>
            <person name="Anantharaman K."/>
            <person name="Brown C.T."/>
            <person name="Hug L.A."/>
            <person name="Sharon I."/>
            <person name="Castelle C.J."/>
            <person name="Probst A.J."/>
            <person name="Thomas B.C."/>
            <person name="Singh A."/>
            <person name="Wilkins M.J."/>
            <person name="Karaoz U."/>
            <person name="Brodie E.L."/>
            <person name="Williams K.H."/>
            <person name="Hubbard S.S."/>
            <person name="Banfield J.F."/>
        </authorList>
    </citation>
    <scope>NUCLEOTIDE SEQUENCE [LARGE SCALE GENOMIC DNA]</scope>
</reference>
<keyword evidence="1" id="KW-0472">Membrane</keyword>
<proteinExistence type="predicted"/>
<dbReference type="InterPro" id="IPR012902">
    <property type="entry name" value="N_methyl_site"/>
</dbReference>